<dbReference type="Proteomes" id="UP001177670">
    <property type="component" value="Unassembled WGS sequence"/>
</dbReference>
<proteinExistence type="predicted"/>
<dbReference type="EMBL" id="JAHYIQ010000012">
    <property type="protein sequence ID" value="KAK1127170.1"/>
    <property type="molecule type" value="Genomic_DNA"/>
</dbReference>
<name>A0AA40KNV3_9HYME</name>
<keyword evidence="3" id="KW-1185">Reference proteome</keyword>
<feature type="non-terminal residue" evidence="2">
    <location>
        <position position="128"/>
    </location>
</feature>
<reference evidence="2" key="1">
    <citation type="submission" date="2021-10" db="EMBL/GenBank/DDBJ databases">
        <title>Melipona bicolor Genome sequencing and assembly.</title>
        <authorList>
            <person name="Araujo N.S."/>
            <person name="Arias M.C."/>
        </authorList>
    </citation>
    <scope>NUCLEOTIDE SEQUENCE</scope>
    <source>
        <strain evidence="2">USP_2M_L1-L4_2017</strain>
        <tissue evidence="2">Whole body</tissue>
    </source>
</reference>
<gene>
    <name evidence="2" type="ORF">K0M31_003719</name>
</gene>
<comment type="caution">
    <text evidence="2">The sequence shown here is derived from an EMBL/GenBank/DDBJ whole genome shotgun (WGS) entry which is preliminary data.</text>
</comment>
<protein>
    <submittedName>
        <fullName evidence="2">Uncharacterized protein</fullName>
    </submittedName>
</protein>
<evidence type="ECO:0000256" key="1">
    <source>
        <dbReference type="SAM" id="MobiDB-lite"/>
    </source>
</evidence>
<feature type="compositionally biased region" description="Polar residues" evidence="1">
    <location>
        <begin position="20"/>
        <end position="35"/>
    </location>
</feature>
<feature type="region of interest" description="Disordered" evidence="1">
    <location>
        <begin position="13"/>
        <end position="35"/>
    </location>
</feature>
<dbReference type="AlphaFoldDB" id="A0AA40KNV3"/>
<evidence type="ECO:0000313" key="3">
    <source>
        <dbReference type="Proteomes" id="UP001177670"/>
    </source>
</evidence>
<accession>A0AA40KNV3</accession>
<sequence length="128" mass="14085">MCSCNQRECAHDVSERSEDLSSTPEGLWQTPTDRGVQQTRDEFCSPDCMTPSTSVSPRRKLFATTPVTPVAPVTPVTPAAPIAPVALRQLRRRPDLRSGVAIAARRLDFDTVISLMDEDEVSLELDES</sequence>
<evidence type="ECO:0000313" key="2">
    <source>
        <dbReference type="EMBL" id="KAK1127170.1"/>
    </source>
</evidence>
<organism evidence="2 3">
    <name type="scientific">Melipona bicolor</name>
    <dbReference type="NCBI Taxonomy" id="60889"/>
    <lineage>
        <taxon>Eukaryota</taxon>
        <taxon>Metazoa</taxon>
        <taxon>Ecdysozoa</taxon>
        <taxon>Arthropoda</taxon>
        <taxon>Hexapoda</taxon>
        <taxon>Insecta</taxon>
        <taxon>Pterygota</taxon>
        <taxon>Neoptera</taxon>
        <taxon>Endopterygota</taxon>
        <taxon>Hymenoptera</taxon>
        <taxon>Apocrita</taxon>
        <taxon>Aculeata</taxon>
        <taxon>Apoidea</taxon>
        <taxon>Anthophila</taxon>
        <taxon>Apidae</taxon>
        <taxon>Melipona</taxon>
    </lineage>
</organism>